<dbReference type="Proteomes" id="UP000000983">
    <property type="component" value="Segment"/>
</dbReference>
<proteinExistence type="predicted"/>
<dbReference type="EMBL" id="AP005154">
    <property type="protein sequence ID" value="BAC78104.1"/>
    <property type="molecule type" value="Genomic_DNA"/>
</dbReference>
<dbReference type="GeneID" id="26066946"/>
<keyword evidence="1" id="KW-0812">Transmembrane</keyword>
<organism evidence="2 3">
    <name type="scientific">Escherichia phage Stx2 II</name>
    <dbReference type="NCBI Taxonomy" id="194949"/>
    <lineage>
        <taxon>Viruses</taxon>
        <taxon>Duplodnaviria</taxon>
        <taxon>Heunggongvirae</taxon>
        <taxon>Uroviricota</taxon>
        <taxon>Caudoviricetes</taxon>
        <taxon>Sepvirinae</taxon>
        <taxon>Traversvirus</taxon>
        <taxon>Traversvirus II</taxon>
    </lineage>
</organism>
<evidence type="ECO:0000313" key="2">
    <source>
        <dbReference type="EMBL" id="BAC78104.1"/>
    </source>
</evidence>
<keyword evidence="1" id="KW-0472">Membrane</keyword>
<name>Q7Y2L0_9CAUD</name>
<dbReference type="OrthoDB" id="6912at10239"/>
<dbReference type="RefSeq" id="NP_859367.1">
    <property type="nucleotide sequence ID" value="NC_004914.3"/>
</dbReference>
<reference evidence="2 3" key="1">
    <citation type="journal article" date="2003" name="J. Bacteriol.">
        <title>Genome analysis of a novel Shiga toxin 1 (Stx1)-converting phage which is closely related to Stx2-converting phages but not to other Stx1-converting phages.</title>
        <authorList>
            <person name="Sato T."/>
            <person name="Shimizu T."/>
            <person name="Watarai M."/>
            <person name="Kobayashi M."/>
            <person name="Kano S."/>
            <person name="Hamabata T."/>
            <person name="Takeda Y."/>
            <person name="Yamasaki S."/>
        </authorList>
    </citation>
    <scope>NUCLEOTIDE SEQUENCE</scope>
    <source>
        <strain evidence="2">Stx2 phage-II</strain>
    </source>
</reference>
<evidence type="ECO:0000256" key="1">
    <source>
        <dbReference type="SAM" id="Phobius"/>
    </source>
</evidence>
<feature type="transmembrane region" description="Helical" evidence="1">
    <location>
        <begin position="12"/>
        <end position="30"/>
    </location>
</feature>
<sequence>MELDTGCADLVIHLLVILVWCLNTLVLITYHSTTTGHFHLLANTHRPQLKNNMSTLFFLMFRLGCSLQNSEPLPKVMRRDW</sequence>
<keyword evidence="3" id="KW-1185">Reference proteome</keyword>
<evidence type="ECO:0000313" key="3">
    <source>
        <dbReference type="Proteomes" id="UP000000983"/>
    </source>
</evidence>
<keyword evidence="1" id="KW-1133">Transmembrane helix</keyword>
<protein>
    <submittedName>
        <fullName evidence="2">Uncharacterized protein</fullName>
    </submittedName>
</protein>
<accession>Q7Y2L0</accession>